<evidence type="ECO:0000259" key="17">
    <source>
        <dbReference type="Pfam" id="PF08441"/>
    </source>
</evidence>
<dbReference type="EnsemblMetazoa" id="SMAR010780-RA">
    <property type="protein sequence ID" value="SMAR010780-PA"/>
    <property type="gene ID" value="SMAR010780"/>
</dbReference>
<feature type="repeat" description="FG-GAP" evidence="15">
    <location>
        <begin position="193"/>
        <end position="251"/>
    </location>
</feature>
<dbReference type="HOGENOM" id="CLU_004111_4_2_1"/>
<dbReference type="OMA" id="MIAMITE"/>
<protein>
    <submittedName>
        <fullName evidence="20">Uncharacterized protein</fullName>
    </submittedName>
</protein>
<dbReference type="SMART" id="SM00191">
    <property type="entry name" value="Int_alpha"/>
    <property type="match status" value="4"/>
</dbReference>
<keyword evidence="8 16" id="KW-0130">Cell adhesion</keyword>
<dbReference type="FunFam" id="2.60.40.1460:FF:000001">
    <property type="entry name" value="Integrin, alpha V"/>
    <property type="match status" value="1"/>
</dbReference>
<dbReference type="InterPro" id="IPR013649">
    <property type="entry name" value="Integrin_alpha_Ig-like_1"/>
</dbReference>
<dbReference type="PROSITE" id="PS00242">
    <property type="entry name" value="INTEGRIN_ALPHA"/>
    <property type="match status" value="1"/>
</dbReference>
<dbReference type="InterPro" id="IPR000413">
    <property type="entry name" value="Integrin_alpha"/>
</dbReference>
<organism evidence="20 21">
    <name type="scientific">Strigamia maritima</name>
    <name type="common">European centipede</name>
    <name type="synonym">Geophilus maritimus</name>
    <dbReference type="NCBI Taxonomy" id="126957"/>
    <lineage>
        <taxon>Eukaryota</taxon>
        <taxon>Metazoa</taxon>
        <taxon>Ecdysozoa</taxon>
        <taxon>Arthropoda</taxon>
        <taxon>Myriapoda</taxon>
        <taxon>Chilopoda</taxon>
        <taxon>Pleurostigmophora</taxon>
        <taxon>Geophilomorpha</taxon>
        <taxon>Linotaeniidae</taxon>
        <taxon>Strigamia</taxon>
    </lineage>
</organism>
<evidence type="ECO:0000256" key="13">
    <source>
        <dbReference type="ARBA" id="ARBA00023170"/>
    </source>
</evidence>
<dbReference type="PROSITE" id="PS51470">
    <property type="entry name" value="FG_GAP"/>
    <property type="match status" value="4"/>
</dbReference>
<evidence type="ECO:0000256" key="16">
    <source>
        <dbReference type="RuleBase" id="RU003762"/>
    </source>
</evidence>
<dbReference type="GO" id="GO:0009897">
    <property type="term" value="C:external side of plasma membrane"/>
    <property type="evidence" value="ECO:0007669"/>
    <property type="project" value="TreeGrafter"/>
</dbReference>
<dbReference type="Pfam" id="PF20806">
    <property type="entry name" value="Integrin_A_Ig_3"/>
    <property type="match status" value="1"/>
</dbReference>
<reference evidence="21" key="1">
    <citation type="submission" date="2011-05" db="EMBL/GenBank/DDBJ databases">
        <authorList>
            <person name="Richards S.R."/>
            <person name="Qu J."/>
            <person name="Jiang H."/>
            <person name="Jhangiani S.N."/>
            <person name="Agravi P."/>
            <person name="Goodspeed R."/>
            <person name="Gross S."/>
            <person name="Mandapat C."/>
            <person name="Jackson L."/>
            <person name="Mathew T."/>
            <person name="Pu L."/>
            <person name="Thornton R."/>
            <person name="Saada N."/>
            <person name="Wilczek-Boney K.B."/>
            <person name="Lee S."/>
            <person name="Kovar C."/>
            <person name="Wu Y."/>
            <person name="Scherer S.E."/>
            <person name="Worley K.C."/>
            <person name="Muzny D.M."/>
            <person name="Gibbs R."/>
        </authorList>
    </citation>
    <scope>NUCLEOTIDE SEQUENCE</scope>
    <source>
        <strain evidence="21">Brora</strain>
    </source>
</reference>
<keyword evidence="11 16" id="KW-0472">Membrane</keyword>
<feature type="repeat" description="FG-GAP" evidence="15">
    <location>
        <begin position="128"/>
        <end position="192"/>
    </location>
</feature>
<evidence type="ECO:0000256" key="9">
    <source>
        <dbReference type="ARBA" id="ARBA00022989"/>
    </source>
</evidence>
<name>T1JAL1_STRMM</name>
<dbReference type="InterPro" id="IPR048285">
    <property type="entry name" value="Integrin_alpha_Ig-like_2"/>
</dbReference>
<keyword evidence="4" id="KW-0479">Metal-binding</keyword>
<sequence>MASFDPRVKTALLLAGLVGVDLDVGGHGVALSVGQLFPLPQAHDSRRLFLGAVGSWYWQGQVFAQDLEHNNDLLATNEGPDTDDDTYLGYSAAVGEFSGDGDLDVVIGMPRGSNLTGKVVVFGSRLFNLHNITGEQMGSYFGYSVCVVDVNADGLDDIVVGAPFYSELGAKDGSFETGRVYVIYQDTKHQFKRRHLLDGRDSRARFGLSLTSAGDINRDGFGDFVVGAPYGGENGRGTVYIFHGSKEGIKVKPSQVVFAEDLDSTLSTFGFSLSGGLDLDINEYPDLLVGAYDSHKVLLLKSRPVVSVTASLTVNPEKINLDEKGCSLLDGTPVSCVVIHSCLEYSGVGVSSKLEFEFVTKLDVLKAREPRVFFLTSEQDHRQKSTAILQKESIHCQSIFIYIKSAVQDKLTPIMVEVNYSLVDRRLESKDLKPILDQNVKSNLKKKSISIQKDCGKDNVCIPDLVLSCEPNPTPYVMGTQKRLELQINIVNAGEDAFETTFYIEIPPGVDYINVDQISTNVPVSCTTISLSSSHYQCDVGNPLKAKETVTFMILLAPKYLNSSNNEYEFLMEVNSTNPENVTTEYNNMWLIRVPVDVKAELIVSGISKPDIVLYNKTIPSPVIKTHEIDIGPEIVHIYDVWNQGPSTIREVQIYILWPSYTLTGQNLLYLLEQPETSSLGRCEYVPNVNSLNLTIERISSFGQASSSVMKLEDFFNTDYDNSSDNHLARHRRRRDADDLFERELSCGSTLCSQIVCTAQFLKRGNHAYFKIRSRLWTSSLKTLGFDELKITSKIVSRITSLPSAVQEDILEPKVHVIETVVSPADVAAGRKQVPWWIIAAAVCMGMLLLSILVIVLWKLGFFLRKRPRDEVERYPLNKPERNGKLVNGDELL</sequence>
<feature type="transmembrane region" description="Helical" evidence="16">
    <location>
        <begin position="836"/>
        <end position="858"/>
    </location>
</feature>
<dbReference type="Gene3D" id="2.60.40.1530">
    <property type="entry name" value="ntegrin, alpha v. Chain A, domain 4"/>
    <property type="match status" value="1"/>
</dbReference>
<feature type="domain" description="Integrin alpha third immunoglobulin-like" evidence="19">
    <location>
        <begin position="602"/>
        <end position="824"/>
    </location>
</feature>
<accession>T1JAL1</accession>
<keyword evidence="10 16" id="KW-0401">Integrin</keyword>
<dbReference type="SUPFAM" id="SSF69179">
    <property type="entry name" value="Integrin domains"/>
    <property type="match status" value="3"/>
</dbReference>
<dbReference type="InterPro" id="IPR048286">
    <property type="entry name" value="Integrin_alpha_Ig-like_3"/>
</dbReference>
<dbReference type="Gene3D" id="2.60.40.1510">
    <property type="entry name" value="ntegrin, alpha v. Chain A, domain 3"/>
    <property type="match status" value="1"/>
</dbReference>
<dbReference type="GO" id="GO:0008305">
    <property type="term" value="C:integrin complex"/>
    <property type="evidence" value="ECO:0007669"/>
    <property type="project" value="InterPro"/>
</dbReference>
<evidence type="ECO:0000313" key="21">
    <source>
        <dbReference type="Proteomes" id="UP000014500"/>
    </source>
</evidence>
<evidence type="ECO:0000256" key="6">
    <source>
        <dbReference type="ARBA" id="ARBA00022737"/>
    </source>
</evidence>
<evidence type="ECO:0000259" key="19">
    <source>
        <dbReference type="Pfam" id="PF20806"/>
    </source>
</evidence>
<keyword evidence="12" id="KW-1015">Disulfide bond</keyword>
<dbReference type="GO" id="GO:0033627">
    <property type="term" value="P:cell adhesion mediated by integrin"/>
    <property type="evidence" value="ECO:0007669"/>
    <property type="project" value="TreeGrafter"/>
</dbReference>
<evidence type="ECO:0000256" key="10">
    <source>
        <dbReference type="ARBA" id="ARBA00023037"/>
    </source>
</evidence>
<dbReference type="GO" id="GO:0007157">
    <property type="term" value="P:heterophilic cell-cell adhesion via plasma membrane cell adhesion molecules"/>
    <property type="evidence" value="ECO:0007669"/>
    <property type="project" value="UniProtKB-ARBA"/>
</dbReference>
<dbReference type="SUPFAM" id="SSF69318">
    <property type="entry name" value="Integrin alpha N-terminal domain"/>
    <property type="match status" value="1"/>
</dbReference>
<dbReference type="InterPro" id="IPR018184">
    <property type="entry name" value="Integrin_alpha_C_CS"/>
</dbReference>
<keyword evidence="3 16" id="KW-0812">Transmembrane</keyword>
<evidence type="ECO:0000256" key="3">
    <source>
        <dbReference type="ARBA" id="ARBA00022692"/>
    </source>
</evidence>
<dbReference type="Pfam" id="PF08441">
    <property type="entry name" value="Integrin_A_Ig_1"/>
    <property type="match status" value="1"/>
</dbReference>
<dbReference type="InterPro" id="IPR013519">
    <property type="entry name" value="Int_alpha_beta-p"/>
</dbReference>
<dbReference type="PANTHER" id="PTHR23220">
    <property type="entry name" value="INTEGRIN ALPHA"/>
    <property type="match status" value="1"/>
</dbReference>
<evidence type="ECO:0000256" key="8">
    <source>
        <dbReference type="ARBA" id="ARBA00022889"/>
    </source>
</evidence>
<dbReference type="GO" id="GO:0048513">
    <property type="term" value="P:animal organ development"/>
    <property type="evidence" value="ECO:0007669"/>
    <property type="project" value="UniProtKB-ARBA"/>
</dbReference>
<dbReference type="PANTHER" id="PTHR23220:SF133">
    <property type="entry name" value="INTEGRIN ALPHA-PS2"/>
    <property type="match status" value="1"/>
</dbReference>
<dbReference type="Pfam" id="PF20805">
    <property type="entry name" value="Integrin_A_Ig_2"/>
    <property type="match status" value="1"/>
</dbReference>
<evidence type="ECO:0000256" key="7">
    <source>
        <dbReference type="ARBA" id="ARBA00022837"/>
    </source>
</evidence>
<dbReference type="AlphaFoldDB" id="T1JAL1"/>
<feature type="domain" description="Integrin alpha first immunoglubulin-like" evidence="17">
    <location>
        <begin position="302"/>
        <end position="454"/>
    </location>
</feature>
<dbReference type="GO" id="GO:0005178">
    <property type="term" value="F:integrin binding"/>
    <property type="evidence" value="ECO:0007669"/>
    <property type="project" value="TreeGrafter"/>
</dbReference>
<evidence type="ECO:0000256" key="14">
    <source>
        <dbReference type="ARBA" id="ARBA00023180"/>
    </source>
</evidence>
<reference evidence="20" key="2">
    <citation type="submission" date="2015-02" db="UniProtKB">
        <authorList>
            <consortium name="EnsemblMetazoa"/>
        </authorList>
    </citation>
    <scope>IDENTIFICATION</scope>
</reference>
<proteinExistence type="inferred from homology"/>
<evidence type="ECO:0000256" key="11">
    <source>
        <dbReference type="ARBA" id="ARBA00023136"/>
    </source>
</evidence>
<feature type="repeat" description="FG-GAP" evidence="15">
    <location>
        <begin position="255"/>
        <end position="317"/>
    </location>
</feature>
<dbReference type="GO" id="GO:0007229">
    <property type="term" value="P:integrin-mediated signaling pathway"/>
    <property type="evidence" value="ECO:0007669"/>
    <property type="project" value="UniProtKB-KW"/>
</dbReference>
<dbReference type="GO" id="GO:0046872">
    <property type="term" value="F:metal ion binding"/>
    <property type="evidence" value="ECO:0007669"/>
    <property type="project" value="UniProtKB-KW"/>
</dbReference>
<dbReference type="GO" id="GO:0007160">
    <property type="term" value="P:cell-matrix adhesion"/>
    <property type="evidence" value="ECO:0007669"/>
    <property type="project" value="TreeGrafter"/>
</dbReference>
<evidence type="ECO:0000259" key="18">
    <source>
        <dbReference type="Pfam" id="PF20805"/>
    </source>
</evidence>
<evidence type="ECO:0000256" key="15">
    <source>
        <dbReference type="PROSITE-ProRule" id="PRU00803"/>
    </source>
</evidence>
<dbReference type="Gene3D" id="2.60.40.1460">
    <property type="entry name" value="Integrin domains. Chain A, domain 2"/>
    <property type="match status" value="1"/>
</dbReference>
<evidence type="ECO:0000256" key="1">
    <source>
        <dbReference type="ARBA" id="ARBA00004479"/>
    </source>
</evidence>
<comment type="subcellular location">
    <subcellularLocation>
        <location evidence="1 16">Membrane</location>
        <topology evidence="1 16">Single-pass type I membrane protein</topology>
    </subcellularLocation>
</comment>
<keyword evidence="5" id="KW-0732">Signal</keyword>
<dbReference type="Gene3D" id="2.130.10.130">
    <property type="entry name" value="Integrin alpha, N-terminal"/>
    <property type="match status" value="1"/>
</dbReference>
<evidence type="ECO:0000256" key="5">
    <source>
        <dbReference type="ARBA" id="ARBA00022729"/>
    </source>
</evidence>
<comment type="similarity">
    <text evidence="2 16">Belongs to the integrin alpha chain family.</text>
</comment>
<dbReference type="PRINTS" id="PR01185">
    <property type="entry name" value="INTEGRINA"/>
</dbReference>
<keyword evidence="7" id="KW-0106">Calcium</keyword>
<dbReference type="STRING" id="126957.T1JAL1"/>
<dbReference type="PhylomeDB" id="T1JAL1"/>
<dbReference type="Pfam" id="PF01839">
    <property type="entry name" value="FG-GAP"/>
    <property type="match status" value="2"/>
</dbReference>
<keyword evidence="14" id="KW-0325">Glycoprotein</keyword>
<evidence type="ECO:0000256" key="12">
    <source>
        <dbReference type="ARBA" id="ARBA00023157"/>
    </source>
</evidence>
<feature type="domain" description="Integrin alpha second immunoglobulin-like" evidence="18">
    <location>
        <begin position="455"/>
        <end position="590"/>
    </location>
</feature>
<feature type="repeat" description="FG-GAP" evidence="15">
    <location>
        <begin position="74"/>
        <end position="127"/>
    </location>
</feature>
<dbReference type="eggNOG" id="KOG3637">
    <property type="taxonomic scope" value="Eukaryota"/>
</dbReference>
<keyword evidence="6" id="KW-0677">Repeat</keyword>
<dbReference type="InterPro" id="IPR028994">
    <property type="entry name" value="Integrin_alpha_N"/>
</dbReference>
<dbReference type="EMBL" id="JH432001">
    <property type="status" value="NOT_ANNOTATED_CDS"/>
    <property type="molecule type" value="Genomic_DNA"/>
</dbReference>
<keyword evidence="21" id="KW-1185">Reference proteome</keyword>
<dbReference type="Gene3D" id="1.20.5.930">
    <property type="entry name" value="Bicelle-embedded integrin alpha(iib) transmembrane segment"/>
    <property type="match status" value="1"/>
</dbReference>
<dbReference type="InterPro" id="IPR013517">
    <property type="entry name" value="FG-GAP"/>
</dbReference>
<dbReference type="InterPro" id="IPR032695">
    <property type="entry name" value="Integrin_dom_sf"/>
</dbReference>
<dbReference type="Proteomes" id="UP000014500">
    <property type="component" value="Unassembled WGS sequence"/>
</dbReference>
<evidence type="ECO:0000313" key="20">
    <source>
        <dbReference type="EnsemblMetazoa" id="SMAR010780-PA"/>
    </source>
</evidence>
<keyword evidence="13 16" id="KW-0675">Receptor</keyword>
<keyword evidence="9 16" id="KW-1133">Transmembrane helix</keyword>
<evidence type="ECO:0000256" key="2">
    <source>
        <dbReference type="ARBA" id="ARBA00008054"/>
    </source>
</evidence>
<evidence type="ECO:0000256" key="4">
    <source>
        <dbReference type="ARBA" id="ARBA00022723"/>
    </source>
</evidence>